<dbReference type="Proteomes" id="UP000019812">
    <property type="component" value="Unassembled WGS sequence"/>
</dbReference>
<protein>
    <submittedName>
        <fullName evidence="1">Uncharacterized protein</fullName>
    </submittedName>
</protein>
<organism evidence="1 2">
    <name type="scientific">Candidatus Accumulibacter vicinus</name>
    <dbReference type="NCBI Taxonomy" id="2954382"/>
    <lineage>
        <taxon>Bacteria</taxon>
        <taxon>Pseudomonadati</taxon>
        <taxon>Pseudomonadota</taxon>
        <taxon>Betaproteobacteria</taxon>
        <taxon>Candidatus Accumulibacter</taxon>
    </lineage>
</organism>
<dbReference type="AntiFam" id="ANF00095">
    <property type="entry name" value="Shadow ORF (opposite ABC transporters)"/>
</dbReference>
<evidence type="ECO:0000313" key="2">
    <source>
        <dbReference type="Proteomes" id="UP000019812"/>
    </source>
</evidence>
<reference evidence="1 2" key="1">
    <citation type="submission" date="2014-07" db="EMBL/GenBank/DDBJ databases">
        <title>Expanding our view of genomic diversity in Candidatus Accumulibacter clades.</title>
        <authorList>
            <person name="Skennerton C.T."/>
            <person name="Barr J.J."/>
            <person name="Slater F.R."/>
            <person name="Bond P.L."/>
            <person name="Tyson G.W."/>
        </authorList>
    </citation>
    <scope>NUCLEOTIDE SEQUENCE [LARGE SCALE GENOMIC DNA]</scope>
    <source>
        <strain evidence="2">SK-01</strain>
    </source>
</reference>
<sequence length="178" mass="20272">MAWRGKEGRARRLFDDLAGVHDADAGRHLRDDAEVVGDQQHTHRPFGLHTSQQFEDLRLDGDVERRRRLVGNQQTRLAGQRNRDHHPLFHAARELEGIFTEAALGVGNADRRQQFERTRAYRLPGQPEVTFEHLGQLATDGQHRIEAGCRLLEDHRHAATANTAHFGFRQPQQVTAGE</sequence>
<proteinExistence type="predicted"/>
<evidence type="ECO:0000313" key="1">
    <source>
        <dbReference type="EMBL" id="KFB70108.1"/>
    </source>
</evidence>
<dbReference type="AlphaFoldDB" id="A0A084Y5W4"/>
<dbReference type="EMBL" id="JDSS02000004">
    <property type="protein sequence ID" value="KFB70108.1"/>
    <property type="molecule type" value="Genomic_DNA"/>
</dbReference>
<gene>
    <name evidence="1" type="ORF">CAPSK01_000121</name>
</gene>
<dbReference type="AntiFam" id="ANF00142">
    <property type="entry name" value="Shadow ORF (opposite yadG)"/>
</dbReference>
<accession>A0A084Y5W4</accession>
<name>A0A084Y5W4_9PROT</name>
<comment type="caution">
    <text evidence="1">The sequence shown here is derived from an EMBL/GenBank/DDBJ whole genome shotgun (WGS) entry which is preliminary data.</text>
</comment>